<reference evidence="1 2" key="1">
    <citation type="submission" date="2018-11" db="EMBL/GenBank/DDBJ databases">
        <authorList>
            <consortium name="Pathogen Informatics"/>
        </authorList>
    </citation>
    <scope>NUCLEOTIDE SEQUENCE [LARGE SCALE GENOMIC DNA]</scope>
</reference>
<dbReference type="AlphaFoldDB" id="A0A3P7PID2"/>
<keyword evidence="2" id="KW-1185">Reference proteome</keyword>
<protein>
    <submittedName>
        <fullName evidence="1">Uncharacterized protein</fullName>
    </submittedName>
</protein>
<evidence type="ECO:0000313" key="1">
    <source>
        <dbReference type="EMBL" id="VDN49763.1"/>
    </source>
</evidence>
<dbReference type="Proteomes" id="UP000271098">
    <property type="component" value="Unassembled WGS sequence"/>
</dbReference>
<accession>A0A3P7PID2</accession>
<dbReference type="Gene3D" id="3.50.50.60">
    <property type="entry name" value="FAD/NAD(P)-binding domain"/>
    <property type="match status" value="1"/>
</dbReference>
<organism evidence="1 2">
    <name type="scientific">Gongylonema pulchrum</name>
    <dbReference type="NCBI Taxonomy" id="637853"/>
    <lineage>
        <taxon>Eukaryota</taxon>
        <taxon>Metazoa</taxon>
        <taxon>Ecdysozoa</taxon>
        <taxon>Nematoda</taxon>
        <taxon>Chromadorea</taxon>
        <taxon>Rhabditida</taxon>
        <taxon>Spirurina</taxon>
        <taxon>Spiruromorpha</taxon>
        <taxon>Spiruroidea</taxon>
        <taxon>Gongylonematidae</taxon>
        <taxon>Gongylonema</taxon>
    </lineage>
</organism>
<dbReference type="OrthoDB" id="498204at2759"/>
<dbReference type="Gene3D" id="3.30.9.10">
    <property type="entry name" value="D-Amino Acid Oxidase, subunit A, domain 2"/>
    <property type="match status" value="1"/>
</dbReference>
<dbReference type="InterPro" id="IPR036188">
    <property type="entry name" value="FAD/NAD-bd_sf"/>
</dbReference>
<sequence length="42" mass="4863">MAYEYCDKHNVPYKKVGKLIVAVEEAEVPRLEVRCVVAAFFF</sequence>
<gene>
    <name evidence="1" type="ORF">GPUH_LOCUS26980</name>
</gene>
<proteinExistence type="predicted"/>
<name>A0A3P7PID2_9BILA</name>
<evidence type="ECO:0000313" key="2">
    <source>
        <dbReference type="Proteomes" id="UP000271098"/>
    </source>
</evidence>
<dbReference type="EMBL" id="UYRT01116510">
    <property type="protein sequence ID" value="VDN49763.1"/>
    <property type="molecule type" value="Genomic_DNA"/>
</dbReference>